<feature type="region of interest" description="Disordered" evidence="2">
    <location>
        <begin position="95"/>
        <end position="188"/>
    </location>
</feature>
<dbReference type="GO" id="GO:0005737">
    <property type="term" value="C:cytoplasm"/>
    <property type="evidence" value="ECO:0007669"/>
    <property type="project" value="TreeGrafter"/>
</dbReference>
<organism evidence="3 4">
    <name type="scientific">Serinus canaria</name>
    <name type="common">Island canary</name>
    <name type="synonym">Fringilla canaria</name>
    <dbReference type="NCBI Taxonomy" id="9135"/>
    <lineage>
        <taxon>Eukaryota</taxon>
        <taxon>Metazoa</taxon>
        <taxon>Chordata</taxon>
        <taxon>Craniata</taxon>
        <taxon>Vertebrata</taxon>
        <taxon>Euteleostomi</taxon>
        <taxon>Archelosauria</taxon>
        <taxon>Archosauria</taxon>
        <taxon>Dinosauria</taxon>
        <taxon>Saurischia</taxon>
        <taxon>Theropoda</taxon>
        <taxon>Coelurosauria</taxon>
        <taxon>Aves</taxon>
        <taxon>Neognathae</taxon>
        <taxon>Neoaves</taxon>
        <taxon>Telluraves</taxon>
        <taxon>Australaves</taxon>
        <taxon>Passeriformes</taxon>
        <taxon>Passeroidea</taxon>
        <taxon>Fringillidae</taxon>
        <taxon>Carduelinae</taxon>
        <taxon>Serinus</taxon>
    </lineage>
</organism>
<dbReference type="Proteomes" id="UP000694409">
    <property type="component" value="Unassembled WGS sequence"/>
</dbReference>
<evidence type="ECO:0000313" key="4">
    <source>
        <dbReference type="Proteomes" id="UP000694409"/>
    </source>
</evidence>
<dbReference type="GO" id="GO:0007018">
    <property type="term" value="P:microtubule-based movement"/>
    <property type="evidence" value="ECO:0007669"/>
    <property type="project" value="TreeGrafter"/>
</dbReference>
<proteinExistence type="inferred from homology"/>
<dbReference type="PANTHER" id="PTHR21255">
    <property type="entry name" value="T-COMPLEX-ASSOCIATED-TESTIS-EXPRESSED 1/ DYNEIN LIGHT CHAIN"/>
    <property type="match status" value="1"/>
</dbReference>
<sequence>MGPCRDLWKPWGHRGTRGSCRDTWEPWEPLGSVKELRDLWKTGGHAGVMGTCGDCGNMWKPWGHTRSCGDPREPWAPVRAVGTHRDRWKLWGAGGAAGTHRSEGGNGGAGNVEGRGGEREYGGMEAGNVEGRGGEREYEGMEAGNTEGGGGEREGGGRAPLPAPPPLTQLRAMEGGESPAEPGSGPARRFPVAAVEEILRDVLGSALRERRYEAGPCREAAKDIAEVVKARVKALEVPRYKIVVVAHVGQLGGQSLQISSRCLWDPESDTFSSYVFKNTSLFAVANVYGVYFE</sequence>
<evidence type="ECO:0000256" key="1">
    <source>
        <dbReference type="ARBA" id="ARBA00005361"/>
    </source>
</evidence>
<evidence type="ECO:0000313" key="3">
    <source>
        <dbReference type="Ensembl" id="ENSSCAP00000009866.1"/>
    </source>
</evidence>
<protein>
    <submittedName>
        <fullName evidence="3">Dynein light chain Tctex-type family member 5</fullName>
    </submittedName>
</protein>
<keyword evidence="4" id="KW-1185">Reference proteome</keyword>
<dbReference type="CDD" id="cd21458">
    <property type="entry name" value="DLC-like_TCTEX1D1"/>
    <property type="match status" value="1"/>
</dbReference>
<feature type="compositionally biased region" description="Gly residues" evidence="2">
    <location>
        <begin position="104"/>
        <end position="114"/>
    </location>
</feature>
<comment type="similarity">
    <text evidence="1">Belongs to the dynein light chain Tctex-type family.</text>
</comment>
<dbReference type="AlphaFoldDB" id="A0A8C9MY61"/>
<dbReference type="GeneTree" id="ENSGT00940000160185"/>
<dbReference type="InterPro" id="IPR038586">
    <property type="entry name" value="Tctex-1-like_sf"/>
</dbReference>
<dbReference type="Ensembl" id="ENSSCAT00000011157.1">
    <property type="protein sequence ID" value="ENSSCAP00000009866.1"/>
    <property type="gene ID" value="ENSSCAG00000007509.1"/>
</dbReference>
<dbReference type="Pfam" id="PF03645">
    <property type="entry name" value="Tctex-1"/>
    <property type="match status" value="1"/>
</dbReference>
<dbReference type="PANTHER" id="PTHR21255:SF64">
    <property type="entry name" value="DYNEIN LIGHT CHAIN TCTEX-TYPE 5"/>
    <property type="match status" value="1"/>
</dbReference>
<dbReference type="GO" id="GO:0005868">
    <property type="term" value="C:cytoplasmic dynein complex"/>
    <property type="evidence" value="ECO:0007669"/>
    <property type="project" value="TreeGrafter"/>
</dbReference>
<reference evidence="3" key="2">
    <citation type="submission" date="2025-09" db="UniProtKB">
        <authorList>
            <consortium name="Ensembl"/>
        </authorList>
    </citation>
    <scope>IDENTIFICATION</scope>
</reference>
<gene>
    <name evidence="3" type="primary">DYNLT5</name>
</gene>
<dbReference type="GO" id="GO:0045505">
    <property type="term" value="F:dynein intermediate chain binding"/>
    <property type="evidence" value="ECO:0007669"/>
    <property type="project" value="TreeGrafter"/>
</dbReference>
<evidence type="ECO:0000256" key="2">
    <source>
        <dbReference type="SAM" id="MobiDB-lite"/>
    </source>
</evidence>
<dbReference type="Gene3D" id="3.30.1140.40">
    <property type="entry name" value="Tctex-1"/>
    <property type="match status" value="1"/>
</dbReference>
<accession>A0A8C9MY61</accession>
<name>A0A8C9MY61_SERCA</name>
<dbReference type="OMA" id="DPREPWA"/>
<dbReference type="InterPro" id="IPR005334">
    <property type="entry name" value="Tctex-1-like"/>
</dbReference>
<reference evidence="3" key="1">
    <citation type="submission" date="2025-08" db="UniProtKB">
        <authorList>
            <consortium name="Ensembl"/>
        </authorList>
    </citation>
    <scope>IDENTIFICATION</scope>
</reference>
<feature type="compositionally biased region" description="Low complexity" evidence="2">
    <location>
        <begin position="175"/>
        <end position="187"/>
    </location>
</feature>